<gene>
    <name evidence="3" type="ORF">BIV57_10910</name>
</gene>
<feature type="transmembrane region" description="Helical" evidence="1">
    <location>
        <begin position="94"/>
        <end position="115"/>
    </location>
</feature>
<keyword evidence="1" id="KW-0812">Transmembrane</keyword>
<reference evidence="3 4" key="1">
    <citation type="submission" date="2016-10" db="EMBL/GenBank/DDBJ databases">
        <title>Genome sequence of Streptomyces gilvigriseus MUSC 26.</title>
        <authorList>
            <person name="Lee L.-H."/>
            <person name="Ser H.-L."/>
        </authorList>
    </citation>
    <scope>NUCLEOTIDE SEQUENCE [LARGE SCALE GENOMIC DNA]</scope>
    <source>
        <strain evidence="3 4">MUSC 26</strain>
    </source>
</reference>
<comment type="caution">
    <text evidence="3">The sequence shown here is derived from an EMBL/GenBank/DDBJ whole genome shotgun (WGS) entry which is preliminary data.</text>
</comment>
<dbReference type="Proteomes" id="UP000243342">
    <property type="component" value="Unassembled WGS sequence"/>
</dbReference>
<evidence type="ECO:0000256" key="1">
    <source>
        <dbReference type="SAM" id="Phobius"/>
    </source>
</evidence>
<keyword evidence="1" id="KW-1133">Transmembrane helix</keyword>
<keyword evidence="4" id="KW-1185">Reference proteome</keyword>
<evidence type="ECO:0000256" key="2">
    <source>
        <dbReference type="SAM" id="SignalP"/>
    </source>
</evidence>
<keyword evidence="1" id="KW-0472">Membrane</keyword>
<accession>A0A1J7BFP3</accession>
<evidence type="ECO:0000313" key="3">
    <source>
        <dbReference type="EMBL" id="OIV37470.1"/>
    </source>
</evidence>
<dbReference type="EMBL" id="MLCF01000052">
    <property type="protein sequence ID" value="OIV37470.1"/>
    <property type="molecule type" value="Genomic_DNA"/>
</dbReference>
<feature type="transmembrane region" description="Helical" evidence="1">
    <location>
        <begin position="69"/>
        <end position="88"/>
    </location>
</feature>
<proteinExistence type="predicted"/>
<keyword evidence="2" id="KW-0732">Signal</keyword>
<sequence>MVLLAACLTTAVAAFCAGDMLSACTALVSCAAGSLCFGRTIPSLCPLASPDLAAARIRRRFRQAQAMHVMRVLTFAAGFLAGISLALRKDGHEMPAGLALGLVTSGSASAFRVLVHGRKAAERSRRRP</sequence>
<feature type="signal peptide" evidence="2">
    <location>
        <begin position="1"/>
        <end position="31"/>
    </location>
</feature>
<dbReference type="AlphaFoldDB" id="A0A1J7BFP3"/>
<protein>
    <submittedName>
        <fullName evidence="3">Uncharacterized protein</fullName>
    </submittedName>
</protein>
<organism evidence="3 4">
    <name type="scientific">Mangrovactinospora gilvigrisea</name>
    <dbReference type="NCBI Taxonomy" id="1428644"/>
    <lineage>
        <taxon>Bacteria</taxon>
        <taxon>Bacillati</taxon>
        <taxon>Actinomycetota</taxon>
        <taxon>Actinomycetes</taxon>
        <taxon>Kitasatosporales</taxon>
        <taxon>Streptomycetaceae</taxon>
        <taxon>Mangrovactinospora</taxon>
    </lineage>
</organism>
<feature type="chain" id="PRO_5038620312" evidence="2">
    <location>
        <begin position="32"/>
        <end position="128"/>
    </location>
</feature>
<name>A0A1J7BFP3_9ACTN</name>
<evidence type="ECO:0000313" key="4">
    <source>
        <dbReference type="Proteomes" id="UP000243342"/>
    </source>
</evidence>